<gene>
    <name evidence="11" type="ORF">CYR79_00885</name>
</gene>
<keyword evidence="6" id="KW-0067">ATP-binding</keyword>
<comment type="pathway">
    <text evidence="1 9">Sulfur metabolism; glutathione biosynthesis; glutathione from L-cysteine and L-glutamate: step 1/2.</text>
</comment>
<dbReference type="InterPro" id="IPR014746">
    <property type="entry name" value="Gln_synth/guanido_kin_cat_dom"/>
</dbReference>
<dbReference type="Gene3D" id="3.30.590.20">
    <property type="match status" value="1"/>
</dbReference>
<protein>
    <recommendedName>
        <fullName evidence="2 9">Glutamate--cysteine ligase</fullName>
        <ecNumber evidence="2 9">6.3.2.2</ecNumber>
    </recommendedName>
</protein>
<evidence type="ECO:0000259" key="10">
    <source>
        <dbReference type="Pfam" id="PF04262"/>
    </source>
</evidence>
<dbReference type="GO" id="GO:0005524">
    <property type="term" value="F:ATP binding"/>
    <property type="evidence" value="ECO:0007669"/>
    <property type="project" value="UniProtKB-KW"/>
</dbReference>
<evidence type="ECO:0000313" key="11">
    <source>
        <dbReference type="EMBL" id="PLA77399.1"/>
    </source>
</evidence>
<keyword evidence="4 8" id="KW-0317">Glutathione biosynthesis</keyword>
<evidence type="ECO:0000256" key="5">
    <source>
        <dbReference type="ARBA" id="ARBA00022741"/>
    </source>
</evidence>
<organism evidence="11 12">
    <name type="scientific">Ligilactobacillus agilis</name>
    <dbReference type="NCBI Taxonomy" id="1601"/>
    <lineage>
        <taxon>Bacteria</taxon>
        <taxon>Bacillati</taxon>
        <taxon>Bacillota</taxon>
        <taxon>Bacilli</taxon>
        <taxon>Lactobacillales</taxon>
        <taxon>Lactobacillaceae</taxon>
        <taxon>Ligilactobacillus</taxon>
    </lineage>
</organism>
<keyword evidence="3 8" id="KW-0436">Ligase</keyword>
<dbReference type="GO" id="GO:0046872">
    <property type="term" value="F:metal ion binding"/>
    <property type="evidence" value="ECO:0007669"/>
    <property type="project" value="TreeGrafter"/>
</dbReference>
<dbReference type="SUPFAM" id="SSF55931">
    <property type="entry name" value="Glutamine synthetase/guanido kinase"/>
    <property type="match status" value="1"/>
</dbReference>
<feature type="domain" description="Glutamate--cysteine ligase" evidence="10">
    <location>
        <begin position="11"/>
        <end position="247"/>
    </location>
</feature>
<dbReference type="InterPro" id="IPR006334">
    <property type="entry name" value="Glut_cys_ligase"/>
</dbReference>
<name>A0A222W352_9LACO</name>
<dbReference type="PANTHER" id="PTHR38761:SF1">
    <property type="entry name" value="GLUTAMATE--CYSTEINE LIGASE"/>
    <property type="match status" value="1"/>
</dbReference>
<evidence type="ECO:0000256" key="9">
    <source>
        <dbReference type="RuleBase" id="RU004391"/>
    </source>
</evidence>
<evidence type="ECO:0000256" key="3">
    <source>
        <dbReference type="ARBA" id="ARBA00022598"/>
    </source>
</evidence>
<dbReference type="InterPro" id="IPR007370">
    <property type="entry name" value="Glu_cys_ligase"/>
</dbReference>
<comment type="catalytic activity">
    <reaction evidence="7 9">
        <text>L-cysteine + L-glutamate + ATP = gamma-L-glutamyl-L-cysteine + ADP + phosphate + H(+)</text>
        <dbReference type="Rhea" id="RHEA:13285"/>
        <dbReference type="ChEBI" id="CHEBI:15378"/>
        <dbReference type="ChEBI" id="CHEBI:29985"/>
        <dbReference type="ChEBI" id="CHEBI:30616"/>
        <dbReference type="ChEBI" id="CHEBI:35235"/>
        <dbReference type="ChEBI" id="CHEBI:43474"/>
        <dbReference type="ChEBI" id="CHEBI:58173"/>
        <dbReference type="ChEBI" id="CHEBI:456216"/>
        <dbReference type="EC" id="6.3.2.2"/>
    </reaction>
</comment>
<comment type="similarity">
    <text evidence="8">Belongs to the glutamate--cysteine ligase type 1 family.</text>
</comment>
<evidence type="ECO:0000256" key="4">
    <source>
        <dbReference type="ARBA" id="ARBA00022684"/>
    </source>
</evidence>
<dbReference type="Pfam" id="PF04262">
    <property type="entry name" value="Glu_cys_ligase"/>
    <property type="match status" value="2"/>
</dbReference>
<dbReference type="AlphaFoldDB" id="A0A222W352"/>
<evidence type="ECO:0000256" key="7">
    <source>
        <dbReference type="ARBA" id="ARBA00048819"/>
    </source>
</evidence>
<sequence length="462" mass="51871">MFSKVGKVIFDNEVVAKTSDFNMGLEIEQHRVDEQGYLSQEPYPATIGDGAKNPWLTKDFLEAMSESVTPAAATALDALHYLYRINNSLRSALAPGELLWPLSMPPKLPADKSTIQLAKTTPEKDAYLKEWAKRRNFSSGTPCGVHINLSLNPRVVDIVYNNLRGQFANRMQAQTYLYTIIAQGFVRYRWFLTYLFGASPVAEENFFEKNQGPTKPVRSLRQSHYGFGTHFSGDYSSVQAYVDRIEQGAKEGKLISDYEFHGSVRFKGGSSLKKMPAEGVDYIELRMLDLDPSSSVGVRSDTLRFVRLLASYFVMTPALKPADVNEVVARADKMNEEVSLEEPEAVSKYQVLARAFMKRLEIFANKLQLGPEYQEVLQDLEDRIENPSTTPSARLLKHLKDGSLVPYALERAQRYQDAALQSLKVFAGFDSEQILSATELSQQLFEPDAKATLAKTTLAKTK</sequence>
<dbReference type="GO" id="GO:0006750">
    <property type="term" value="P:glutathione biosynthetic process"/>
    <property type="evidence" value="ECO:0007669"/>
    <property type="project" value="UniProtKB-UniPathway"/>
</dbReference>
<dbReference type="EC" id="6.3.2.2" evidence="2 9"/>
<dbReference type="PANTHER" id="PTHR38761">
    <property type="entry name" value="GLUTAMATE--CYSTEINE LIGASE"/>
    <property type="match status" value="1"/>
</dbReference>
<dbReference type="STRING" id="1601.GCA_001243975_01531"/>
<dbReference type="RefSeq" id="WP_094128602.1">
    <property type="nucleotide sequence ID" value="NZ_BLAO01000036.1"/>
</dbReference>
<dbReference type="UniPathway" id="UPA00142">
    <property type="reaction ID" value="UER00209"/>
</dbReference>
<evidence type="ECO:0000256" key="8">
    <source>
        <dbReference type="RuleBase" id="RU003544"/>
    </source>
</evidence>
<evidence type="ECO:0000256" key="2">
    <source>
        <dbReference type="ARBA" id="ARBA00012220"/>
    </source>
</evidence>
<dbReference type="EMBL" id="PKGI01000004">
    <property type="protein sequence ID" value="PLA77399.1"/>
    <property type="molecule type" value="Genomic_DNA"/>
</dbReference>
<proteinExistence type="inferred from homology"/>
<evidence type="ECO:0000256" key="6">
    <source>
        <dbReference type="ARBA" id="ARBA00022840"/>
    </source>
</evidence>
<comment type="caution">
    <text evidence="11">The sequence shown here is derived from an EMBL/GenBank/DDBJ whole genome shotgun (WGS) entry which is preliminary data.</text>
</comment>
<dbReference type="Proteomes" id="UP000234579">
    <property type="component" value="Unassembled WGS sequence"/>
</dbReference>
<reference evidence="12" key="1">
    <citation type="submission" date="2017-12" db="EMBL/GenBank/DDBJ databases">
        <authorList>
            <person name="Christensen H."/>
        </authorList>
    </citation>
    <scope>NUCLEOTIDE SEQUENCE [LARGE SCALE GENOMIC DNA]</scope>
    <source>
        <strain evidence="12">268A</strain>
    </source>
</reference>
<dbReference type="KEGG" id="lagl:BEN83_02675"/>
<accession>A0A222W352</accession>
<feature type="domain" description="Glutamate--cysteine ligase" evidence="10">
    <location>
        <begin position="254"/>
        <end position="319"/>
    </location>
</feature>
<dbReference type="GO" id="GO:0005829">
    <property type="term" value="C:cytosol"/>
    <property type="evidence" value="ECO:0007669"/>
    <property type="project" value="TreeGrafter"/>
</dbReference>
<evidence type="ECO:0000313" key="12">
    <source>
        <dbReference type="Proteomes" id="UP000234579"/>
    </source>
</evidence>
<dbReference type="GO" id="GO:0004357">
    <property type="term" value="F:glutamate-cysteine ligase activity"/>
    <property type="evidence" value="ECO:0007669"/>
    <property type="project" value="UniProtKB-EC"/>
</dbReference>
<keyword evidence="5" id="KW-0547">Nucleotide-binding</keyword>
<evidence type="ECO:0000256" key="1">
    <source>
        <dbReference type="ARBA" id="ARBA00005006"/>
    </source>
</evidence>